<dbReference type="Gene3D" id="2.120.10.30">
    <property type="entry name" value="TolB, C-terminal domain"/>
    <property type="match status" value="1"/>
</dbReference>
<dbReference type="PANTHER" id="PTHR10426:SF88">
    <property type="entry name" value="ADIPOCYTE PLASMA MEMBRANE-ASSOCIATED PROTEIN HEMOMUCIN-RELATED"/>
    <property type="match status" value="1"/>
</dbReference>
<dbReference type="SUPFAM" id="SSF63829">
    <property type="entry name" value="Calcium-dependent phosphotriesterase"/>
    <property type="match status" value="1"/>
</dbReference>
<dbReference type="PANTHER" id="PTHR10426">
    <property type="entry name" value="STRICTOSIDINE SYNTHASE-RELATED"/>
    <property type="match status" value="1"/>
</dbReference>
<dbReference type="Proteomes" id="UP001366503">
    <property type="component" value="Unassembled WGS sequence"/>
</dbReference>
<accession>A0ABU8KC46</accession>
<sequence>MPVYDGPLQANDLLENAAVIARLPAPDNLVLASEATWLSSGRNLCRVTLGSETGYELVQPFDSEISSLAASPEGAIAIGLDGVGIVIRGGPHDGYATTEVMENLTCPTAAAFVDENTLLVANGSADNNAADWKRDLMERRSSGSVVKLDLANGKSELLADGLAFPAGIARGPNNCVLISEAWKHRVVSLEARSVQPAVVLSNLPGYPSRIEPARSGGYWLSVFAPRNQLVEFVLKEDQYRQQMLKHIEPGFWIAPALSSGTNFGEPLQGGAVKQMGLLKPWAPTLSYGLVIRCGAEMQPLRGFHSRAGGTRHGVTATLDYPDGLLVAAKGTNVVVLIAKAESGQL</sequence>
<proteinExistence type="predicted"/>
<name>A0ABU8KC46_9HYPH</name>
<dbReference type="InterPro" id="IPR011042">
    <property type="entry name" value="6-blade_b-propeller_TolB-like"/>
</dbReference>
<evidence type="ECO:0000313" key="1">
    <source>
        <dbReference type="EMBL" id="MEI9402558.1"/>
    </source>
</evidence>
<reference evidence="1 2" key="1">
    <citation type="submission" date="2022-12" db="EMBL/GenBank/DDBJ databases">
        <authorList>
            <person name="Muema E."/>
        </authorList>
    </citation>
    <scope>NUCLEOTIDE SEQUENCE [LARGE SCALE GENOMIC DNA]</scope>
    <source>
        <strain evidence="2">1330</strain>
    </source>
</reference>
<comment type="caution">
    <text evidence="1">The sequence shown here is derived from an EMBL/GenBank/DDBJ whole genome shotgun (WGS) entry which is preliminary data.</text>
</comment>
<keyword evidence="2" id="KW-1185">Reference proteome</keyword>
<gene>
    <name evidence="1" type="ORF">O7A05_10360</name>
</gene>
<organism evidence="1 2">
    <name type="scientific">Mesorhizobium argentiipisi</name>
    <dbReference type="NCBI Taxonomy" id="3015175"/>
    <lineage>
        <taxon>Bacteria</taxon>
        <taxon>Pseudomonadati</taxon>
        <taxon>Pseudomonadota</taxon>
        <taxon>Alphaproteobacteria</taxon>
        <taxon>Hyphomicrobiales</taxon>
        <taxon>Phyllobacteriaceae</taxon>
        <taxon>Mesorhizobium</taxon>
    </lineage>
</organism>
<protein>
    <submittedName>
        <fullName evidence="1">Strictosidine synthase</fullName>
    </submittedName>
</protein>
<evidence type="ECO:0000313" key="2">
    <source>
        <dbReference type="Proteomes" id="UP001366503"/>
    </source>
</evidence>
<dbReference type="EMBL" id="JAPYKO010000005">
    <property type="protein sequence ID" value="MEI9402558.1"/>
    <property type="molecule type" value="Genomic_DNA"/>
</dbReference>